<gene>
    <name evidence="1" type="ORF">DWB68_13315</name>
</gene>
<reference evidence="1 2" key="1">
    <citation type="submission" date="2018-07" db="EMBL/GenBank/DDBJ databases">
        <title>Arthrobacter sp. nov., isolated from raw cow's milk with high bacterial count.</title>
        <authorList>
            <person name="Hahne J."/>
            <person name="Isele D."/>
            <person name="Lipski A."/>
        </authorList>
    </citation>
    <scope>NUCLEOTIDE SEQUENCE [LARGE SCALE GENOMIC DNA]</scope>
    <source>
        <strain evidence="1 2">JZ R-35</strain>
    </source>
</reference>
<dbReference type="Proteomes" id="UP000265419">
    <property type="component" value="Unassembled WGS sequence"/>
</dbReference>
<evidence type="ECO:0000313" key="1">
    <source>
        <dbReference type="EMBL" id="RII41315.1"/>
    </source>
</evidence>
<dbReference type="EMBL" id="QQXK01000030">
    <property type="protein sequence ID" value="RII41315.1"/>
    <property type="molecule type" value="Genomic_DNA"/>
</dbReference>
<dbReference type="AlphaFoldDB" id="A0A399J741"/>
<organism evidence="1 2">
    <name type="scientific">Galactobacter valiniphilus</name>
    <dbReference type="NCBI Taxonomy" id="2676122"/>
    <lineage>
        <taxon>Bacteria</taxon>
        <taxon>Bacillati</taxon>
        <taxon>Actinomycetota</taxon>
        <taxon>Actinomycetes</taxon>
        <taxon>Micrococcales</taxon>
        <taxon>Micrococcaceae</taxon>
        <taxon>Galactobacter</taxon>
    </lineage>
</organism>
<protein>
    <submittedName>
        <fullName evidence="1">Uncharacterized protein</fullName>
    </submittedName>
</protein>
<name>A0A399J741_9MICC</name>
<accession>A0A399J741</accession>
<proteinExistence type="predicted"/>
<sequence length="104" mass="12085">MTVMDFTPRIKEAAARVQAEREARPDLSAAEFEECWLQQQERVESDRPEGYGRLGWFPDNNILVSGDFQAHQRGMRHQSRAHFIVIEREDGRSEVHAKVDPNHL</sequence>
<comment type="caution">
    <text evidence="1">The sequence shown here is derived from an EMBL/GenBank/DDBJ whole genome shotgun (WGS) entry which is preliminary data.</text>
</comment>
<keyword evidence="2" id="KW-1185">Reference proteome</keyword>
<evidence type="ECO:0000313" key="2">
    <source>
        <dbReference type="Proteomes" id="UP000265419"/>
    </source>
</evidence>